<evidence type="ECO:0000313" key="6">
    <source>
        <dbReference type="Proteomes" id="UP000199476"/>
    </source>
</evidence>
<protein>
    <submittedName>
        <fullName evidence="5">DNA-binding transcriptional regulator, AcrR family</fullName>
    </submittedName>
</protein>
<dbReference type="Pfam" id="PF00440">
    <property type="entry name" value="TetR_N"/>
    <property type="match status" value="1"/>
</dbReference>
<proteinExistence type="predicted"/>
<evidence type="ECO:0000256" key="2">
    <source>
        <dbReference type="PROSITE-ProRule" id="PRU00335"/>
    </source>
</evidence>
<accession>A0A1G9KZX9</accession>
<evidence type="ECO:0000259" key="4">
    <source>
        <dbReference type="PROSITE" id="PS50977"/>
    </source>
</evidence>
<dbReference type="Gene3D" id="1.10.357.10">
    <property type="entry name" value="Tetracycline Repressor, domain 2"/>
    <property type="match status" value="1"/>
</dbReference>
<organism evidence="5 6">
    <name type="scientific">Halarsenatibacter silvermanii</name>
    <dbReference type="NCBI Taxonomy" id="321763"/>
    <lineage>
        <taxon>Bacteria</taxon>
        <taxon>Bacillati</taxon>
        <taxon>Bacillota</taxon>
        <taxon>Clostridia</taxon>
        <taxon>Halanaerobiales</taxon>
        <taxon>Halarsenatibacteraceae</taxon>
        <taxon>Halarsenatibacter</taxon>
    </lineage>
</organism>
<dbReference type="GO" id="GO:0003677">
    <property type="term" value="F:DNA binding"/>
    <property type="evidence" value="ECO:0007669"/>
    <property type="project" value="UniProtKB-UniRule"/>
</dbReference>
<dbReference type="RefSeq" id="WP_159429809.1">
    <property type="nucleotide sequence ID" value="NZ_FNGO01000005.1"/>
</dbReference>
<feature type="DNA-binding region" description="H-T-H motif" evidence="2">
    <location>
        <begin position="47"/>
        <end position="66"/>
    </location>
</feature>
<sequence>MSAERPEEVKEDELQGEDGRKSRKSRNRRKVLDAFLQLIEKNSTLPSPEKIAEEAEVSRRSIFRYFENLDQLVAEAYHHQIELLREKFSPPKPIELSEEIERKNLKNFVSYLSSVYEYTASIRKVLSEKGLPADVRKKLNRMRSQTLKNRLAQHFGKHMEEKYDAERMEDLLYGLETALSPESWDYLRGPCGLSRERACRVWIEMLIKFIKN</sequence>
<evidence type="ECO:0000256" key="1">
    <source>
        <dbReference type="ARBA" id="ARBA00023125"/>
    </source>
</evidence>
<dbReference type="AlphaFoldDB" id="A0A1G9KZX9"/>
<dbReference type="SUPFAM" id="SSF46689">
    <property type="entry name" value="Homeodomain-like"/>
    <property type="match status" value="1"/>
</dbReference>
<dbReference type="PROSITE" id="PS50977">
    <property type="entry name" value="HTH_TETR_2"/>
    <property type="match status" value="1"/>
</dbReference>
<keyword evidence="6" id="KW-1185">Reference proteome</keyword>
<dbReference type="OrthoDB" id="9780939at2"/>
<evidence type="ECO:0000313" key="5">
    <source>
        <dbReference type="EMBL" id="SDL55104.1"/>
    </source>
</evidence>
<dbReference type="InterPro" id="IPR001647">
    <property type="entry name" value="HTH_TetR"/>
</dbReference>
<dbReference type="EMBL" id="FNGO01000005">
    <property type="protein sequence ID" value="SDL55104.1"/>
    <property type="molecule type" value="Genomic_DNA"/>
</dbReference>
<feature type="region of interest" description="Disordered" evidence="3">
    <location>
        <begin position="1"/>
        <end position="27"/>
    </location>
</feature>
<feature type="domain" description="HTH tetR-type" evidence="4">
    <location>
        <begin position="25"/>
        <end position="84"/>
    </location>
</feature>
<evidence type="ECO:0000256" key="3">
    <source>
        <dbReference type="SAM" id="MobiDB-lite"/>
    </source>
</evidence>
<name>A0A1G9KZX9_9FIRM</name>
<keyword evidence="1 2" id="KW-0238">DNA-binding</keyword>
<reference evidence="5 6" key="1">
    <citation type="submission" date="2016-10" db="EMBL/GenBank/DDBJ databases">
        <authorList>
            <person name="de Groot N.N."/>
        </authorList>
    </citation>
    <scope>NUCLEOTIDE SEQUENCE [LARGE SCALE GENOMIC DNA]</scope>
    <source>
        <strain evidence="5 6">SLAS-1</strain>
    </source>
</reference>
<dbReference type="Proteomes" id="UP000199476">
    <property type="component" value="Unassembled WGS sequence"/>
</dbReference>
<gene>
    <name evidence="5" type="ORF">SAMN04488692_105137</name>
</gene>
<dbReference type="STRING" id="321763.SAMN04488692_105137"/>
<dbReference type="InterPro" id="IPR009057">
    <property type="entry name" value="Homeodomain-like_sf"/>
</dbReference>